<evidence type="ECO:0000313" key="1">
    <source>
        <dbReference type="Proteomes" id="UP000046392"/>
    </source>
</evidence>
<dbReference type="AlphaFoldDB" id="A0A0N5CAW6"/>
<dbReference type="WBParaSite" id="SPAL_0001503200.1">
    <property type="protein sequence ID" value="SPAL_0001503200.1"/>
    <property type="gene ID" value="SPAL_0001503200"/>
</dbReference>
<name>A0A0N5CAW6_STREA</name>
<dbReference type="InterPro" id="IPR011333">
    <property type="entry name" value="SKP1/BTB/POZ_sf"/>
</dbReference>
<organism evidence="1 2">
    <name type="scientific">Strongyloides papillosus</name>
    <name type="common">Intestinal threadworm</name>
    <dbReference type="NCBI Taxonomy" id="174720"/>
    <lineage>
        <taxon>Eukaryota</taxon>
        <taxon>Metazoa</taxon>
        <taxon>Ecdysozoa</taxon>
        <taxon>Nematoda</taxon>
        <taxon>Chromadorea</taxon>
        <taxon>Rhabditida</taxon>
        <taxon>Tylenchina</taxon>
        <taxon>Panagrolaimomorpha</taxon>
        <taxon>Strongyloidoidea</taxon>
        <taxon>Strongyloididae</taxon>
        <taxon>Strongyloides</taxon>
    </lineage>
</organism>
<keyword evidence="1" id="KW-1185">Reference proteome</keyword>
<evidence type="ECO:0000313" key="2">
    <source>
        <dbReference type="WBParaSite" id="SPAL_0001503200.1"/>
    </source>
</evidence>
<protein>
    <submittedName>
        <fullName evidence="2">BTB_2 domain-containing protein</fullName>
    </submittedName>
</protein>
<dbReference type="Gene3D" id="3.30.710.10">
    <property type="entry name" value="Potassium Channel Kv1.1, Chain A"/>
    <property type="match status" value="1"/>
</dbReference>
<sequence length="146" mass="16854">MATQKRLVRLMYGGELFIVGEDILKADPKSDLCRLDQLTYKCPPGIDADYYLCGDAKMFPYILSYLRCKKAGIETPRCLPSNVNEVLKLSMECRILNLFGLIQMISPLLNRYYNLVEGNNDYESIYLRFVICNGLKGTFTNERYYC</sequence>
<accession>A0A0N5CAW6</accession>
<dbReference type="SUPFAM" id="SSF54695">
    <property type="entry name" value="POZ domain"/>
    <property type="match status" value="1"/>
</dbReference>
<reference evidence="2" key="1">
    <citation type="submission" date="2017-02" db="UniProtKB">
        <authorList>
            <consortium name="WormBaseParasite"/>
        </authorList>
    </citation>
    <scope>IDENTIFICATION</scope>
</reference>
<dbReference type="Proteomes" id="UP000046392">
    <property type="component" value="Unplaced"/>
</dbReference>
<proteinExistence type="predicted"/>